<keyword evidence="3" id="KW-1185">Reference proteome</keyword>
<accession>A0A1Y1SEF3</accession>
<keyword evidence="1" id="KW-1133">Transmembrane helix</keyword>
<gene>
    <name evidence="2" type="ORF">ATO7_07732</name>
</gene>
<sequence length="338" mass="37718">MNSLTRRTARLPALRIHSHKAMWALAIGLAVAFALMIWLVFNVYVHQMPAGPSRDWVTHSQNVWLISTVLCGAPFILWVAHLMRRQFQAAECIGNLNRKTVADLAAMSRAQDSLWVPAKATPSYQVQFRRLRAGPVRCDTTDIRLAEPDTPTDSYFLFATVEGDDVLTAYEALLLDWALQAETLSASASDERQRLVNYMTRGMLGRTIHGSVVELGRDGAIQARSVNRSHLYLVKRVDGHVQVGMPLGYQLSAEYNEAPLSDWSDHLSPGDRIIAASASLLDVFETHHAGGFSTLLEITAARPLEEAEATIWEEFLIHVDTHAVKRDATLVMLEYRNS</sequence>
<proteinExistence type="predicted"/>
<feature type="transmembrane region" description="Helical" evidence="1">
    <location>
        <begin position="61"/>
        <end position="80"/>
    </location>
</feature>
<dbReference type="STRING" id="1317117.ATO7_07732"/>
<dbReference type="RefSeq" id="WP_083561130.1">
    <property type="nucleotide sequence ID" value="NZ_AQQV01000002.1"/>
</dbReference>
<evidence type="ECO:0000313" key="3">
    <source>
        <dbReference type="Proteomes" id="UP000192342"/>
    </source>
</evidence>
<keyword evidence="1" id="KW-0472">Membrane</keyword>
<dbReference type="EMBL" id="AQQV01000002">
    <property type="protein sequence ID" value="ORE86912.1"/>
    <property type="molecule type" value="Genomic_DNA"/>
</dbReference>
<dbReference type="Proteomes" id="UP000192342">
    <property type="component" value="Unassembled WGS sequence"/>
</dbReference>
<keyword evidence="1" id="KW-0812">Transmembrane</keyword>
<evidence type="ECO:0000256" key="1">
    <source>
        <dbReference type="SAM" id="Phobius"/>
    </source>
</evidence>
<evidence type="ECO:0000313" key="2">
    <source>
        <dbReference type="EMBL" id="ORE86912.1"/>
    </source>
</evidence>
<name>A0A1Y1SEF3_9GAMM</name>
<protein>
    <submittedName>
        <fullName evidence="2">Uncharacterized protein</fullName>
    </submittedName>
</protein>
<reference evidence="2 3" key="1">
    <citation type="submission" date="2013-04" db="EMBL/GenBank/DDBJ databases">
        <title>Oceanococcus atlanticus 22II-S10r2 Genome Sequencing.</title>
        <authorList>
            <person name="Lai Q."/>
            <person name="Li G."/>
            <person name="Shao Z."/>
        </authorList>
    </citation>
    <scope>NUCLEOTIDE SEQUENCE [LARGE SCALE GENOMIC DNA]</scope>
    <source>
        <strain evidence="2 3">22II-S10r2</strain>
    </source>
</reference>
<comment type="caution">
    <text evidence="2">The sequence shown here is derived from an EMBL/GenBank/DDBJ whole genome shotgun (WGS) entry which is preliminary data.</text>
</comment>
<organism evidence="2 3">
    <name type="scientific">Oceanococcus atlanticus</name>
    <dbReference type="NCBI Taxonomy" id="1317117"/>
    <lineage>
        <taxon>Bacteria</taxon>
        <taxon>Pseudomonadati</taxon>
        <taxon>Pseudomonadota</taxon>
        <taxon>Gammaproteobacteria</taxon>
        <taxon>Chromatiales</taxon>
        <taxon>Oceanococcaceae</taxon>
        <taxon>Oceanococcus</taxon>
    </lineage>
</organism>
<dbReference type="AlphaFoldDB" id="A0A1Y1SEF3"/>
<feature type="transmembrane region" description="Helical" evidence="1">
    <location>
        <begin position="21"/>
        <end position="41"/>
    </location>
</feature>